<dbReference type="EMBL" id="JABWDY010034307">
    <property type="protein sequence ID" value="KAF5182787.1"/>
    <property type="molecule type" value="Genomic_DNA"/>
</dbReference>
<reference evidence="1 2" key="1">
    <citation type="submission" date="2020-06" db="EMBL/GenBank/DDBJ databases">
        <title>Transcriptomic and genomic resources for Thalictrum thalictroides and T. hernandezii: Facilitating candidate gene discovery in an emerging model plant lineage.</title>
        <authorList>
            <person name="Arias T."/>
            <person name="Riano-Pachon D.M."/>
            <person name="Di Stilio V.S."/>
        </authorList>
    </citation>
    <scope>NUCLEOTIDE SEQUENCE [LARGE SCALE GENOMIC DNA]</scope>
    <source>
        <strain evidence="2">cv. WT478/WT964</strain>
        <tissue evidence="1">Leaves</tissue>
    </source>
</reference>
<name>A0A7J6VDG3_THATH</name>
<sequence>MRHQNKSFRGGSHMLICRRVAVQRFYAETKKILFWSYGTSKDIKLPMKTMVATEVEMKMGPMIETVVLYRQSNKGEKVDLHGVDEVLER</sequence>
<evidence type="ECO:0000313" key="1">
    <source>
        <dbReference type="EMBL" id="KAF5182787.1"/>
    </source>
</evidence>
<comment type="caution">
    <text evidence="1">The sequence shown here is derived from an EMBL/GenBank/DDBJ whole genome shotgun (WGS) entry which is preliminary data.</text>
</comment>
<protein>
    <submittedName>
        <fullName evidence="1">Uncharacterized protein</fullName>
    </submittedName>
</protein>
<evidence type="ECO:0000313" key="2">
    <source>
        <dbReference type="Proteomes" id="UP000554482"/>
    </source>
</evidence>
<dbReference type="AlphaFoldDB" id="A0A7J6VDG3"/>
<keyword evidence="2" id="KW-1185">Reference proteome</keyword>
<proteinExistence type="predicted"/>
<dbReference type="Proteomes" id="UP000554482">
    <property type="component" value="Unassembled WGS sequence"/>
</dbReference>
<organism evidence="1 2">
    <name type="scientific">Thalictrum thalictroides</name>
    <name type="common">Rue-anemone</name>
    <name type="synonym">Anemone thalictroides</name>
    <dbReference type="NCBI Taxonomy" id="46969"/>
    <lineage>
        <taxon>Eukaryota</taxon>
        <taxon>Viridiplantae</taxon>
        <taxon>Streptophyta</taxon>
        <taxon>Embryophyta</taxon>
        <taxon>Tracheophyta</taxon>
        <taxon>Spermatophyta</taxon>
        <taxon>Magnoliopsida</taxon>
        <taxon>Ranunculales</taxon>
        <taxon>Ranunculaceae</taxon>
        <taxon>Thalictroideae</taxon>
        <taxon>Thalictrum</taxon>
    </lineage>
</organism>
<gene>
    <name evidence="1" type="ORF">FRX31_027629</name>
</gene>
<accession>A0A7J6VDG3</accession>